<dbReference type="PANTHER" id="PTHR43406">
    <property type="entry name" value="TRYPTOPHAN SYNTHASE, ALPHA CHAIN"/>
    <property type="match status" value="1"/>
</dbReference>
<dbReference type="SUPFAM" id="SSF51366">
    <property type="entry name" value="Ribulose-phoshate binding barrel"/>
    <property type="match status" value="1"/>
</dbReference>
<dbReference type="InterPro" id="IPR018204">
    <property type="entry name" value="Trp_synthase_alpha_AS"/>
</dbReference>
<dbReference type="InterPro" id="IPR011060">
    <property type="entry name" value="RibuloseP-bd_barrel"/>
</dbReference>
<sequence length="253" mass="27378">MTKSISEIFEAKEKVNIGYIVAGYPNLSFTEEFLRRLDQSALDMLEIGIPYSDPLADGKLIAEASFAASQAGVTTDVVFDLLKKVKGEVHKPLLFLVYYNLLFAYGVEAFVQRCTEVGISGLIIPDLPYEEATAILPLLKAHTIAFIPLVSVTSGARIAQIVRLGEGGFIYAVGSLGVTGSKQVSLDRLQRFTDEIRQHTSLPIALGFGIKTHSDVATMRHYADGVIVGTSIVAYTQSNSVDSVISEIGKIFG</sequence>
<dbReference type="CDD" id="cd04724">
    <property type="entry name" value="Tryptophan_synthase_alpha"/>
    <property type="match status" value="1"/>
</dbReference>
<dbReference type="EC" id="4.2.1.20" evidence="8"/>
<dbReference type="Gene3D" id="3.20.20.70">
    <property type="entry name" value="Aldolase class I"/>
    <property type="match status" value="1"/>
</dbReference>
<evidence type="ECO:0000256" key="1">
    <source>
        <dbReference type="ARBA" id="ARBA00004733"/>
    </source>
</evidence>
<comment type="subunit">
    <text evidence="2 8">Tetramer of two alpha and two beta chains.</text>
</comment>
<feature type="active site" description="Proton acceptor" evidence="8">
    <location>
        <position position="57"/>
    </location>
</feature>
<dbReference type="InterPro" id="IPR013785">
    <property type="entry name" value="Aldolase_TIM"/>
</dbReference>
<dbReference type="AlphaFoldDB" id="A0A250F8H9"/>
<dbReference type="GO" id="GO:0004834">
    <property type="term" value="F:tryptophan synthase activity"/>
    <property type="evidence" value="ECO:0007669"/>
    <property type="project" value="UniProtKB-UniRule"/>
</dbReference>
<dbReference type="PROSITE" id="PS00167">
    <property type="entry name" value="TRP_SYNTHASE_ALPHA"/>
    <property type="match status" value="1"/>
</dbReference>
<evidence type="ECO:0000256" key="5">
    <source>
        <dbReference type="ARBA" id="ARBA00023141"/>
    </source>
</evidence>
<keyword evidence="5 8" id="KW-0057">Aromatic amino acid biosynthesis</keyword>
<evidence type="ECO:0000256" key="2">
    <source>
        <dbReference type="ARBA" id="ARBA00011270"/>
    </source>
</evidence>
<gene>
    <name evidence="8" type="primary">trpA</name>
    <name evidence="10" type="ORF">CGC53_03295</name>
</gene>
<evidence type="ECO:0000256" key="3">
    <source>
        <dbReference type="ARBA" id="ARBA00022605"/>
    </source>
</evidence>
<evidence type="ECO:0000256" key="7">
    <source>
        <dbReference type="ARBA" id="ARBA00049047"/>
    </source>
</evidence>
<proteinExistence type="inferred from homology"/>
<dbReference type="InterPro" id="IPR002028">
    <property type="entry name" value="Trp_synthase_suA"/>
</dbReference>
<accession>A0A250F8H9</accession>
<organism evidence="10 11">
    <name type="scientific">Capnocytophaga leadbetteri</name>
    <dbReference type="NCBI Taxonomy" id="327575"/>
    <lineage>
        <taxon>Bacteria</taxon>
        <taxon>Pseudomonadati</taxon>
        <taxon>Bacteroidota</taxon>
        <taxon>Flavobacteriia</taxon>
        <taxon>Flavobacteriales</taxon>
        <taxon>Flavobacteriaceae</taxon>
        <taxon>Capnocytophaga</taxon>
    </lineage>
</organism>
<evidence type="ECO:0000256" key="9">
    <source>
        <dbReference type="RuleBase" id="RU003662"/>
    </source>
</evidence>
<dbReference type="Proteomes" id="UP000217276">
    <property type="component" value="Chromosome"/>
</dbReference>
<name>A0A250F8H9_9FLAO</name>
<comment type="pathway">
    <text evidence="1 8">Amino-acid biosynthesis; L-tryptophan biosynthesis; L-tryptophan from chorismate: step 5/5.</text>
</comment>
<dbReference type="GO" id="GO:0005829">
    <property type="term" value="C:cytosol"/>
    <property type="evidence" value="ECO:0007669"/>
    <property type="project" value="TreeGrafter"/>
</dbReference>
<dbReference type="NCBIfam" id="TIGR00262">
    <property type="entry name" value="trpA"/>
    <property type="match status" value="1"/>
</dbReference>
<feature type="active site" description="Proton acceptor" evidence="8">
    <location>
        <position position="46"/>
    </location>
</feature>
<keyword evidence="6 8" id="KW-0456">Lyase</keyword>
<comment type="catalytic activity">
    <reaction evidence="7 8">
        <text>(1S,2R)-1-C-(indol-3-yl)glycerol 3-phosphate + L-serine = D-glyceraldehyde 3-phosphate + L-tryptophan + H2O</text>
        <dbReference type="Rhea" id="RHEA:10532"/>
        <dbReference type="ChEBI" id="CHEBI:15377"/>
        <dbReference type="ChEBI" id="CHEBI:33384"/>
        <dbReference type="ChEBI" id="CHEBI:57912"/>
        <dbReference type="ChEBI" id="CHEBI:58866"/>
        <dbReference type="ChEBI" id="CHEBI:59776"/>
        <dbReference type="EC" id="4.2.1.20"/>
    </reaction>
</comment>
<comment type="function">
    <text evidence="8">The alpha subunit is responsible for the aldol cleavage of indoleglycerol phosphate to indole and glyceraldehyde 3-phosphate.</text>
</comment>
<evidence type="ECO:0000256" key="8">
    <source>
        <dbReference type="HAMAP-Rule" id="MF_00131"/>
    </source>
</evidence>
<dbReference type="KEGG" id="clk:CGC53_03295"/>
<dbReference type="HAMAP" id="MF_00131">
    <property type="entry name" value="Trp_synth_alpha"/>
    <property type="match status" value="1"/>
</dbReference>
<comment type="similarity">
    <text evidence="8 9">Belongs to the TrpA family.</text>
</comment>
<dbReference type="EMBL" id="CP022384">
    <property type="protein sequence ID" value="ATA81442.1"/>
    <property type="molecule type" value="Genomic_DNA"/>
</dbReference>
<keyword evidence="11" id="KW-1185">Reference proteome</keyword>
<dbReference type="Pfam" id="PF00290">
    <property type="entry name" value="Trp_syntA"/>
    <property type="match status" value="1"/>
</dbReference>
<keyword evidence="4 8" id="KW-0822">Tryptophan biosynthesis</keyword>
<dbReference type="UniPathway" id="UPA00035">
    <property type="reaction ID" value="UER00044"/>
</dbReference>
<keyword evidence="3 8" id="KW-0028">Amino-acid biosynthesis</keyword>
<evidence type="ECO:0000313" key="10">
    <source>
        <dbReference type="EMBL" id="ATA81442.1"/>
    </source>
</evidence>
<dbReference type="PANTHER" id="PTHR43406:SF1">
    <property type="entry name" value="TRYPTOPHAN SYNTHASE ALPHA CHAIN, CHLOROPLASTIC"/>
    <property type="match status" value="1"/>
</dbReference>
<evidence type="ECO:0000313" key="11">
    <source>
        <dbReference type="Proteomes" id="UP000217276"/>
    </source>
</evidence>
<dbReference type="RefSeq" id="WP_095913307.1">
    <property type="nucleotide sequence ID" value="NZ_CAUUPF010000024.1"/>
</dbReference>
<evidence type="ECO:0000256" key="4">
    <source>
        <dbReference type="ARBA" id="ARBA00022822"/>
    </source>
</evidence>
<evidence type="ECO:0000256" key="6">
    <source>
        <dbReference type="ARBA" id="ARBA00023239"/>
    </source>
</evidence>
<reference evidence="11" key="1">
    <citation type="submission" date="2017-06" db="EMBL/GenBank/DDBJ databases">
        <title>Capnocytophaga spp. assemblies.</title>
        <authorList>
            <person name="Gulvik C.A."/>
        </authorList>
    </citation>
    <scope>NUCLEOTIDE SEQUENCE [LARGE SCALE GENOMIC DNA]</scope>
    <source>
        <strain evidence="11">H6253</strain>
    </source>
</reference>
<protein>
    <recommendedName>
        <fullName evidence="8">Tryptophan synthase alpha chain</fullName>
        <ecNumber evidence="8">4.2.1.20</ecNumber>
    </recommendedName>
</protein>